<evidence type="ECO:0000259" key="1">
    <source>
        <dbReference type="Pfam" id="PF12760"/>
    </source>
</evidence>
<evidence type="ECO:0000313" key="2">
    <source>
        <dbReference type="EMBL" id="SIT77209.1"/>
    </source>
</evidence>
<keyword evidence="3" id="KW-1185">Reference proteome</keyword>
<dbReference type="Pfam" id="PF12760">
    <property type="entry name" value="Zn_ribbon_IS1595"/>
    <property type="match status" value="1"/>
</dbReference>
<dbReference type="AlphaFoldDB" id="A0A1R3WGG2"/>
<proteinExistence type="predicted"/>
<dbReference type="Proteomes" id="UP000186997">
    <property type="component" value="Unassembled WGS sequence"/>
</dbReference>
<organism evidence="2 3">
    <name type="scientific">Yoonia rosea</name>
    <dbReference type="NCBI Taxonomy" id="287098"/>
    <lineage>
        <taxon>Bacteria</taxon>
        <taxon>Pseudomonadati</taxon>
        <taxon>Pseudomonadota</taxon>
        <taxon>Alphaproteobacteria</taxon>
        <taxon>Rhodobacterales</taxon>
        <taxon>Paracoccaceae</taxon>
        <taxon>Yoonia</taxon>
    </lineage>
</organism>
<evidence type="ECO:0000313" key="3">
    <source>
        <dbReference type="Proteomes" id="UP000186997"/>
    </source>
</evidence>
<feature type="domain" description="Transposase zinc-ribbon" evidence="1">
    <location>
        <begin position="34"/>
        <end position="82"/>
    </location>
</feature>
<dbReference type="STRING" id="287098.SAMN05421665_0520"/>
<reference evidence="3" key="1">
    <citation type="submission" date="2017-01" db="EMBL/GenBank/DDBJ databases">
        <authorList>
            <person name="Varghese N."/>
            <person name="Submissions S."/>
        </authorList>
    </citation>
    <scope>NUCLEOTIDE SEQUENCE [LARGE SCALE GENOMIC DNA]</scope>
    <source>
        <strain evidence="3">DSM 29591</strain>
    </source>
</reference>
<dbReference type="InterPro" id="IPR024442">
    <property type="entry name" value="Transposase_Zn_ribbon"/>
</dbReference>
<gene>
    <name evidence="2" type="ORF">SAMN05421665_0520</name>
</gene>
<sequence>MLRLSGDNLDVTHWRMLASGLPKQGIKKAFPTLAAAERRVATVVWPDGPCCPRCQSEDSWYIKSRNLRQCKGMYDGKKCKKQFSLRSVSPLRRSRIPLHKLFYGASTLIWTLAKEERSTQRTIDYLQQQMDCSYVPARNQRLSMFADLKMDRGGFWGSLICINEMTPASYADEWYRDFIDEQDPSLLLDFD</sequence>
<dbReference type="EMBL" id="FTPR01000001">
    <property type="protein sequence ID" value="SIT77209.1"/>
    <property type="molecule type" value="Genomic_DNA"/>
</dbReference>
<dbReference type="OrthoDB" id="271821at2"/>
<accession>A0A1R3WGG2</accession>
<name>A0A1R3WGG2_9RHOB</name>
<protein>
    <submittedName>
        <fullName evidence="2">Transposase zinc-ribbon domain-containing protein</fullName>
    </submittedName>
</protein>